<evidence type="ECO:0000313" key="1">
    <source>
        <dbReference type="EMBL" id="KAL2744316.1"/>
    </source>
</evidence>
<comment type="caution">
    <text evidence="1">The sequence shown here is derived from an EMBL/GenBank/DDBJ whole genome shotgun (WGS) entry which is preliminary data.</text>
</comment>
<evidence type="ECO:0000313" key="2">
    <source>
        <dbReference type="Proteomes" id="UP001607303"/>
    </source>
</evidence>
<dbReference type="Proteomes" id="UP001607303">
    <property type="component" value="Unassembled WGS sequence"/>
</dbReference>
<gene>
    <name evidence="1" type="ORF">V1477_006858</name>
</gene>
<proteinExistence type="predicted"/>
<dbReference type="AlphaFoldDB" id="A0ABD2CH32"/>
<protein>
    <submittedName>
        <fullName evidence="1">Uncharacterized protein</fullName>
    </submittedName>
</protein>
<organism evidence="1 2">
    <name type="scientific">Vespula maculifrons</name>
    <name type="common">Eastern yellow jacket</name>
    <name type="synonym">Wasp</name>
    <dbReference type="NCBI Taxonomy" id="7453"/>
    <lineage>
        <taxon>Eukaryota</taxon>
        <taxon>Metazoa</taxon>
        <taxon>Ecdysozoa</taxon>
        <taxon>Arthropoda</taxon>
        <taxon>Hexapoda</taxon>
        <taxon>Insecta</taxon>
        <taxon>Pterygota</taxon>
        <taxon>Neoptera</taxon>
        <taxon>Endopterygota</taxon>
        <taxon>Hymenoptera</taxon>
        <taxon>Apocrita</taxon>
        <taxon>Aculeata</taxon>
        <taxon>Vespoidea</taxon>
        <taxon>Vespidae</taxon>
        <taxon>Vespinae</taxon>
        <taxon>Vespula</taxon>
    </lineage>
</organism>
<name>A0ABD2CH32_VESMC</name>
<reference evidence="1 2" key="1">
    <citation type="journal article" date="2024" name="Ann. Entomol. Soc. Am.">
        <title>Genomic analyses of the southern and eastern yellowjacket wasps (Hymenoptera: Vespidae) reveal evolutionary signatures of social life.</title>
        <authorList>
            <person name="Catto M.A."/>
            <person name="Caine P.B."/>
            <person name="Orr S.E."/>
            <person name="Hunt B.G."/>
            <person name="Goodisman M.A.D."/>
        </authorList>
    </citation>
    <scope>NUCLEOTIDE SEQUENCE [LARGE SCALE GENOMIC DNA]</scope>
    <source>
        <strain evidence="1">232</strain>
        <tissue evidence="1">Head and thorax</tissue>
    </source>
</reference>
<keyword evidence="2" id="KW-1185">Reference proteome</keyword>
<accession>A0ABD2CH32</accession>
<dbReference type="EMBL" id="JAYRBN010000050">
    <property type="protein sequence ID" value="KAL2744316.1"/>
    <property type="molecule type" value="Genomic_DNA"/>
</dbReference>
<sequence length="202" mass="21880">MTLRSVSEIRSAVALFRVSRLVFSWKCGTRVTDEGPTFMEVSSRYSLIPSPPPPPFSSFPLKRSTVSPLERRLPWGSRENEICISRGCVLLAIRNAIIESNLPGITVARISDLTVIVQPHRGLESPGQILKNALGLAEICQEVGIRVTGRAFTIGCSGTSQTGIVTPPTYLSDGRFLCNGVASDRTFLPAFILILVPIGLAL</sequence>